<evidence type="ECO:0000313" key="1">
    <source>
        <dbReference type="EMBL" id="KAH6925134.1"/>
    </source>
</evidence>
<accession>A0ACB7RX96</accession>
<organism evidence="1 2">
    <name type="scientific">Hyalomma asiaticum</name>
    <name type="common">Tick</name>
    <dbReference type="NCBI Taxonomy" id="266040"/>
    <lineage>
        <taxon>Eukaryota</taxon>
        <taxon>Metazoa</taxon>
        <taxon>Ecdysozoa</taxon>
        <taxon>Arthropoda</taxon>
        <taxon>Chelicerata</taxon>
        <taxon>Arachnida</taxon>
        <taxon>Acari</taxon>
        <taxon>Parasitiformes</taxon>
        <taxon>Ixodida</taxon>
        <taxon>Ixodoidea</taxon>
        <taxon>Ixodidae</taxon>
        <taxon>Hyalomminae</taxon>
        <taxon>Hyalomma</taxon>
    </lineage>
</organism>
<dbReference type="Proteomes" id="UP000821845">
    <property type="component" value="Chromosome 7"/>
</dbReference>
<gene>
    <name evidence="1" type="ORF">HPB50_001356</name>
</gene>
<dbReference type="EMBL" id="CM023487">
    <property type="protein sequence ID" value="KAH6925134.1"/>
    <property type="molecule type" value="Genomic_DNA"/>
</dbReference>
<proteinExistence type="predicted"/>
<keyword evidence="2" id="KW-1185">Reference proteome</keyword>
<comment type="caution">
    <text evidence="1">The sequence shown here is derived from an EMBL/GenBank/DDBJ whole genome shotgun (WGS) entry which is preliminary data.</text>
</comment>
<name>A0ACB7RX96_HYAAI</name>
<reference evidence="1" key="1">
    <citation type="submission" date="2020-05" db="EMBL/GenBank/DDBJ databases">
        <title>Large-scale comparative analyses of tick genomes elucidate their genetic diversity and vector capacities.</title>
        <authorList>
            <person name="Jia N."/>
            <person name="Wang J."/>
            <person name="Shi W."/>
            <person name="Du L."/>
            <person name="Sun Y."/>
            <person name="Zhan W."/>
            <person name="Jiang J."/>
            <person name="Wang Q."/>
            <person name="Zhang B."/>
            <person name="Ji P."/>
            <person name="Sakyi L.B."/>
            <person name="Cui X."/>
            <person name="Yuan T."/>
            <person name="Jiang B."/>
            <person name="Yang W."/>
            <person name="Lam T.T.-Y."/>
            <person name="Chang Q."/>
            <person name="Ding S."/>
            <person name="Wang X."/>
            <person name="Zhu J."/>
            <person name="Ruan X."/>
            <person name="Zhao L."/>
            <person name="Wei J."/>
            <person name="Que T."/>
            <person name="Du C."/>
            <person name="Cheng J."/>
            <person name="Dai P."/>
            <person name="Han X."/>
            <person name="Huang E."/>
            <person name="Gao Y."/>
            <person name="Liu J."/>
            <person name="Shao H."/>
            <person name="Ye R."/>
            <person name="Li L."/>
            <person name="Wei W."/>
            <person name="Wang X."/>
            <person name="Wang C."/>
            <person name="Yang T."/>
            <person name="Huo Q."/>
            <person name="Li W."/>
            <person name="Guo W."/>
            <person name="Chen H."/>
            <person name="Zhou L."/>
            <person name="Ni X."/>
            <person name="Tian J."/>
            <person name="Zhou Y."/>
            <person name="Sheng Y."/>
            <person name="Liu T."/>
            <person name="Pan Y."/>
            <person name="Xia L."/>
            <person name="Li J."/>
            <person name="Zhao F."/>
            <person name="Cao W."/>
        </authorList>
    </citation>
    <scope>NUCLEOTIDE SEQUENCE</scope>
    <source>
        <strain evidence="1">Hyas-2018</strain>
    </source>
</reference>
<evidence type="ECO:0000313" key="2">
    <source>
        <dbReference type="Proteomes" id="UP000821845"/>
    </source>
</evidence>
<sequence>MCHDEVDRSPALEVLRVDSPYQRINTLKEAPVVLFLSRPVRHTPIKRQELMRLDDCFKTELRPLLEQTVDIIREFHVLS</sequence>
<protein>
    <submittedName>
        <fullName evidence="1">Uncharacterized protein</fullName>
    </submittedName>
</protein>